<feature type="compositionally biased region" description="Low complexity" evidence="1">
    <location>
        <begin position="635"/>
        <end position="650"/>
    </location>
</feature>
<feature type="region of interest" description="Disordered" evidence="1">
    <location>
        <begin position="915"/>
        <end position="1139"/>
    </location>
</feature>
<name>S9TGM8_9TRYP</name>
<feature type="compositionally biased region" description="Low complexity" evidence="1">
    <location>
        <begin position="408"/>
        <end position="428"/>
    </location>
</feature>
<feature type="compositionally biased region" description="Basic and acidic residues" evidence="1">
    <location>
        <begin position="591"/>
        <end position="605"/>
    </location>
</feature>
<evidence type="ECO:0000313" key="2">
    <source>
        <dbReference type="EMBL" id="EPY17192.1"/>
    </source>
</evidence>
<feature type="compositionally biased region" description="Low complexity" evidence="1">
    <location>
        <begin position="207"/>
        <end position="227"/>
    </location>
</feature>
<feature type="compositionally biased region" description="Basic and acidic residues" evidence="1">
    <location>
        <begin position="947"/>
        <end position="956"/>
    </location>
</feature>
<protein>
    <submittedName>
        <fullName evidence="2">Uncharacterized protein</fullName>
    </submittedName>
</protein>
<reference evidence="2 3" key="1">
    <citation type="journal article" date="2013" name="PLoS ONE">
        <title>Predicting the Proteins of Angomonas deanei, Strigomonas culicis and Their Respective Endosymbionts Reveals New Aspects of the Trypanosomatidae Family.</title>
        <authorList>
            <person name="Motta M.C."/>
            <person name="Martins A.C."/>
            <person name="de Souza S.S."/>
            <person name="Catta-Preta C.M."/>
            <person name="Silva R."/>
            <person name="Klein C.C."/>
            <person name="de Almeida L.G."/>
            <person name="de Lima Cunha O."/>
            <person name="Ciapina L.P."/>
            <person name="Brocchi M."/>
            <person name="Colabardini A.C."/>
            <person name="de Araujo Lima B."/>
            <person name="Machado C.R."/>
            <person name="de Almeida Soares C.M."/>
            <person name="Probst C.M."/>
            <person name="de Menezes C.B."/>
            <person name="Thompson C.E."/>
            <person name="Bartholomeu D.C."/>
            <person name="Gradia D.F."/>
            <person name="Pavoni D.P."/>
            <person name="Grisard E.C."/>
            <person name="Fantinatti-Garboggini F."/>
            <person name="Marchini F.K."/>
            <person name="Rodrigues-Luiz G.F."/>
            <person name="Wagner G."/>
            <person name="Goldman G.H."/>
            <person name="Fietto J.L."/>
            <person name="Elias M.C."/>
            <person name="Goldman M.H."/>
            <person name="Sagot M.F."/>
            <person name="Pereira M."/>
            <person name="Stoco P.H."/>
            <person name="de Mendonca-Neto R.P."/>
            <person name="Teixeira S.M."/>
            <person name="Maciel T.E."/>
            <person name="de Oliveira Mendes T.A."/>
            <person name="Urmenyi T.P."/>
            <person name="de Souza W."/>
            <person name="Schenkman S."/>
            <person name="de Vasconcelos A.T."/>
        </authorList>
    </citation>
    <scope>NUCLEOTIDE SEQUENCE [LARGE SCALE GENOMIC DNA]</scope>
</reference>
<keyword evidence="3" id="KW-1185">Reference proteome</keyword>
<feature type="region of interest" description="Disordered" evidence="1">
    <location>
        <begin position="171"/>
        <end position="470"/>
    </location>
</feature>
<dbReference type="Proteomes" id="UP000015354">
    <property type="component" value="Unassembled WGS sequence"/>
</dbReference>
<feature type="region of interest" description="Disordered" evidence="1">
    <location>
        <begin position="740"/>
        <end position="841"/>
    </location>
</feature>
<organism evidence="2 3">
    <name type="scientific">Strigomonas culicis</name>
    <dbReference type="NCBI Taxonomy" id="28005"/>
    <lineage>
        <taxon>Eukaryota</taxon>
        <taxon>Discoba</taxon>
        <taxon>Euglenozoa</taxon>
        <taxon>Kinetoplastea</taxon>
        <taxon>Metakinetoplastina</taxon>
        <taxon>Trypanosomatida</taxon>
        <taxon>Trypanosomatidae</taxon>
        <taxon>Strigomonadinae</taxon>
        <taxon>Strigomonas</taxon>
    </lineage>
</organism>
<evidence type="ECO:0000313" key="3">
    <source>
        <dbReference type="Proteomes" id="UP000015354"/>
    </source>
</evidence>
<feature type="region of interest" description="Disordered" evidence="1">
    <location>
        <begin position="490"/>
        <end position="705"/>
    </location>
</feature>
<feature type="compositionally biased region" description="Low complexity" evidence="1">
    <location>
        <begin position="1035"/>
        <end position="1045"/>
    </location>
</feature>
<feature type="compositionally biased region" description="Basic and acidic residues" evidence="1">
    <location>
        <begin position="344"/>
        <end position="359"/>
    </location>
</feature>
<feature type="compositionally biased region" description="Basic and acidic residues" evidence="1">
    <location>
        <begin position="543"/>
        <end position="556"/>
    </location>
</feature>
<feature type="compositionally biased region" description="Basic and acidic residues" evidence="1">
    <location>
        <begin position="231"/>
        <end position="265"/>
    </location>
</feature>
<feature type="compositionally biased region" description="Basic and acidic residues" evidence="1">
    <location>
        <begin position="612"/>
        <end position="623"/>
    </location>
</feature>
<feature type="region of interest" description="Disordered" evidence="1">
    <location>
        <begin position="87"/>
        <end position="155"/>
    </location>
</feature>
<dbReference type="AlphaFoldDB" id="S9TGM8"/>
<feature type="compositionally biased region" description="Low complexity" evidence="1">
    <location>
        <begin position="1124"/>
        <end position="1133"/>
    </location>
</feature>
<feature type="compositionally biased region" description="Polar residues" evidence="1">
    <location>
        <begin position="1049"/>
        <end position="1061"/>
    </location>
</feature>
<sequence>MSQFALPVLESKDEDEEGHEGIINQKRFLLETKPRVSFKDRCTFFESKSKRQTNGGQHDDLGSVASMSHRSSAALLERISFFDHHGQPSGVGATRGAASGAGDFTIRDHPFQRRSAPPRDAAQSPQRPTEREREALDDHQRRLSHSTEHYGGGAAQWQGKQNNYLAEGEAATPLAPAPRRPQPATAAAIMTDVPLLPDAAPQPAGDGSATSSGSNPQSGSSLQNQPPAAASDRKDTVDHIVEGHRAGADQADAKEAQEKARENARAAEQQPPRLEETADEAGSPHVAAPAAEVVATEEPAAEVVATEEPAAPLSAREVSEGEAKKSKKHDKTADRAADATAAAPEKERPLSQSQEREPEGAGGPSRASGGARQDKKGKGRKGQCEAPVTGTALTIRSRRKDAPKEPPAAEAQAAETQPAAATPAAPATISPGEARRLSKDLAQLPPAAMLPMRHAPRPTRARSDTTASTDSGFEAMMGFYSGQATVRLVGDVPSATRTSSAGRGRRPAPEAKPGEAPAAAAAAPPPAEEVKAAKSATPAPEAQKTDEQPAVRDTAADKAALVTEASDDKGASGTEVGAKGKTVRKEKPKRGRSDGPKAESARAEEPPAAPAAKDEKSRPKPQETKAAAPPPEAGAPPSTDRAAAAARSTGADGGLRSRSSTDSLESMDLYHAYEKKLDTHAAPTGPPAPTAKASQDKEQAARAELAAAKAKAVSAEVAGGSSGRQVSESAEYTSVLDMMDYYKSGPGGLSPRRNRGAADAPVPTHTSPPRGSGRAQSPGPVSPRRNRAQSPAHVSPGRNRAQSPAHVSPGHNRAQSPRPTSSRDRNPAEAADQRAATTPVSTSLDAALSGDMFNFHREADAKYSADMTLGAVNSPFMPVGSIDGVSCRSSDGFNSMEFFNPVELLSHLKSPTEGMLGVPATPRDDGGPFTPLKNMRPTSEAAAPAAKEAEKKEEKAPAPTKTTAAAPAPSRPDSSAAKGGAATAPAASPNKAPAGNKGGAESKPPQRSDPKPTASSTTGAKPGPTSAKASGGSQPANAKPAAAKAEGNRNPSTQPQPQARSASVGAAPNGRPAAQPQAGQPNEAAHAAGPDCDYMMGSGMLDTSDPNLAASTSAVDSAARRRASAPVAPSVPARRQRKSAVRFVKNRVLL</sequence>
<feature type="compositionally biased region" description="Basic residues" evidence="1">
    <location>
        <begin position="581"/>
        <end position="590"/>
    </location>
</feature>
<feature type="compositionally biased region" description="Basic and acidic residues" evidence="1">
    <location>
        <begin position="128"/>
        <end position="148"/>
    </location>
</feature>
<evidence type="ECO:0000256" key="1">
    <source>
        <dbReference type="SAM" id="MobiDB-lite"/>
    </source>
</evidence>
<proteinExistence type="predicted"/>
<feature type="compositionally biased region" description="Low complexity" evidence="1">
    <location>
        <begin position="957"/>
        <end position="995"/>
    </location>
</feature>
<feature type="region of interest" description="Disordered" evidence="1">
    <location>
        <begin position="45"/>
        <end position="64"/>
    </location>
</feature>
<feature type="region of interest" description="Disordered" evidence="1">
    <location>
        <begin position="1"/>
        <end position="20"/>
    </location>
</feature>
<dbReference type="EMBL" id="ATMH01010623">
    <property type="protein sequence ID" value="EPY17192.1"/>
    <property type="molecule type" value="Genomic_DNA"/>
</dbReference>
<feature type="compositionally biased region" description="Low complexity" evidence="1">
    <location>
        <begin position="286"/>
        <end position="312"/>
    </location>
</feature>
<comment type="caution">
    <text evidence="2">The sequence shown here is derived from an EMBL/GenBank/DDBJ whole genome shotgun (WGS) entry which is preliminary data.</text>
</comment>
<accession>S9TGM8</accession>
<gene>
    <name evidence="2" type="ORF">STCU_10763</name>
</gene>